<feature type="region of interest" description="Disordered" evidence="1">
    <location>
        <begin position="113"/>
        <end position="135"/>
    </location>
</feature>
<dbReference type="Proteomes" id="UP000740883">
    <property type="component" value="Unassembled WGS sequence"/>
</dbReference>
<evidence type="ECO:0000313" key="2">
    <source>
        <dbReference type="EMBL" id="KAF9764816.1"/>
    </source>
</evidence>
<name>A0A9P6H0N8_9MICR</name>
<dbReference type="AlphaFoldDB" id="A0A9P6H0N8"/>
<evidence type="ECO:0000256" key="1">
    <source>
        <dbReference type="SAM" id="MobiDB-lite"/>
    </source>
</evidence>
<protein>
    <submittedName>
        <fullName evidence="2">Uncharacterized protein</fullName>
    </submittedName>
</protein>
<keyword evidence="3" id="KW-1185">Reference proteome</keyword>
<proteinExistence type="predicted"/>
<dbReference type="EMBL" id="SBJO01000008">
    <property type="protein sequence ID" value="KAF9764816.1"/>
    <property type="molecule type" value="Genomic_DNA"/>
</dbReference>
<feature type="compositionally biased region" description="Acidic residues" evidence="1">
    <location>
        <begin position="121"/>
        <end position="135"/>
    </location>
</feature>
<comment type="caution">
    <text evidence="2">The sequence shown here is derived from an EMBL/GenBank/DDBJ whole genome shotgun (WGS) entry which is preliminary data.</text>
</comment>
<reference evidence="2 3" key="1">
    <citation type="journal article" date="2020" name="Genome Biol. Evol.">
        <title>Comparative genomics of strictly vertically transmitted, feminizing microsporidia endosymbionts of amphipod crustaceans.</title>
        <authorList>
            <person name="Cormier A."/>
            <person name="Chebbi M.A."/>
            <person name="Giraud I."/>
            <person name="Wattier R."/>
            <person name="Teixeira M."/>
            <person name="Gilbert C."/>
            <person name="Rigaud T."/>
            <person name="Cordaux R."/>
        </authorList>
    </citation>
    <scope>NUCLEOTIDE SEQUENCE [LARGE SCALE GENOMIC DNA]</scope>
    <source>
        <strain evidence="2 3">Ou3-Ou53</strain>
    </source>
</reference>
<evidence type="ECO:0000313" key="3">
    <source>
        <dbReference type="Proteomes" id="UP000740883"/>
    </source>
</evidence>
<accession>A0A9P6H0N8</accession>
<organism evidence="2 3">
    <name type="scientific">Nosema granulosis</name>
    <dbReference type="NCBI Taxonomy" id="83296"/>
    <lineage>
        <taxon>Eukaryota</taxon>
        <taxon>Fungi</taxon>
        <taxon>Fungi incertae sedis</taxon>
        <taxon>Microsporidia</taxon>
        <taxon>Nosematidae</taxon>
        <taxon>Nosema</taxon>
    </lineage>
</organism>
<sequence>MKENLSFNYPLADKTVYDLEKRIKTYMRRYSINIPKEKDIERYSDTYNDSILVDLESTKKHIIPDVLSPELLASLGLGHKEDDDLTDLNASFNLDLENVEDSLEEEISSEVDGDYKIGIDDKDESTSNEEEEMVI</sequence>
<dbReference type="OrthoDB" id="2195281at2759"/>
<gene>
    <name evidence="2" type="ORF">NGRA_0257</name>
</gene>